<evidence type="ECO:0000259" key="1">
    <source>
        <dbReference type="PROSITE" id="PS50056"/>
    </source>
</evidence>
<dbReference type="Gene3D" id="3.90.190.10">
    <property type="entry name" value="Protein tyrosine phosphatase superfamily"/>
    <property type="match status" value="1"/>
</dbReference>
<dbReference type="AlphaFoldDB" id="A0A2H0U866"/>
<dbReference type="PANTHER" id="PTHR47216">
    <property type="match status" value="1"/>
</dbReference>
<sequence>MTETHDHREGGTLDYNYIADGMYIGTNQCCALGLSEVLKKEGVTVDISLEDVRLDHPFGVAMYVWLPTPDHTPPTADQLSFGVAALKEAVRQKRKVYVHCKNGHGRASTMVSAYFISLGKTVEEAIGIIKRGRPTIHLQDSQREMLEEFSRTVRIS</sequence>
<reference evidence="3" key="1">
    <citation type="submission" date="2017-09" db="EMBL/GenBank/DDBJ databases">
        <title>Depth-based differentiation of microbial function through sediment-hosted aquifers and enrichment of novel symbionts in the deep terrestrial subsurface.</title>
        <authorList>
            <person name="Probst A.J."/>
            <person name="Ladd B."/>
            <person name="Jarett J.K."/>
            <person name="Geller-Mcgrath D.E."/>
            <person name="Sieber C.M.K."/>
            <person name="Emerson J.B."/>
            <person name="Anantharaman K."/>
            <person name="Thomas B.C."/>
            <person name="Malmstrom R."/>
            <person name="Stieglmeier M."/>
            <person name="Klingl A."/>
            <person name="Woyke T."/>
            <person name="Ryan C.M."/>
            <person name="Banfield J.F."/>
        </authorList>
    </citation>
    <scope>NUCLEOTIDE SEQUENCE [LARGE SCALE GENOMIC DNA]</scope>
</reference>
<dbReference type="InterPro" id="IPR020422">
    <property type="entry name" value="TYR_PHOSPHATASE_DUAL_dom"/>
</dbReference>
<proteinExistence type="predicted"/>
<accession>A0A2H0U866</accession>
<dbReference type="Proteomes" id="UP000231379">
    <property type="component" value="Unassembled WGS sequence"/>
</dbReference>
<evidence type="ECO:0000313" key="2">
    <source>
        <dbReference type="EMBL" id="PIR82587.1"/>
    </source>
</evidence>
<name>A0A2H0U866_9BACT</name>
<dbReference type="PANTHER" id="PTHR47216:SF4">
    <property type="entry name" value="OS01G0859400 PROTEIN"/>
    <property type="match status" value="1"/>
</dbReference>
<dbReference type="EMBL" id="PFBM01000010">
    <property type="protein sequence ID" value="PIR82587.1"/>
    <property type="molecule type" value="Genomic_DNA"/>
</dbReference>
<feature type="domain" description="Tyrosine specific protein phosphatases" evidence="1">
    <location>
        <begin position="77"/>
        <end position="144"/>
    </location>
</feature>
<organism evidence="2 3">
    <name type="scientific">Candidatus Kaiserbacteria bacterium CG10_big_fil_rev_8_21_14_0_10_59_10</name>
    <dbReference type="NCBI Taxonomy" id="1974612"/>
    <lineage>
        <taxon>Bacteria</taxon>
        <taxon>Candidatus Kaiseribacteriota</taxon>
    </lineage>
</organism>
<dbReference type="SMART" id="SM00195">
    <property type="entry name" value="DSPc"/>
    <property type="match status" value="1"/>
</dbReference>
<evidence type="ECO:0000313" key="3">
    <source>
        <dbReference type="Proteomes" id="UP000231379"/>
    </source>
</evidence>
<dbReference type="InterPro" id="IPR029021">
    <property type="entry name" value="Prot-tyrosine_phosphatase-like"/>
</dbReference>
<gene>
    <name evidence="2" type="ORF">COU20_01325</name>
</gene>
<dbReference type="InterPro" id="IPR000387">
    <property type="entry name" value="Tyr_Pase_dom"/>
</dbReference>
<dbReference type="SUPFAM" id="SSF52799">
    <property type="entry name" value="(Phosphotyrosine protein) phosphatases II"/>
    <property type="match status" value="1"/>
</dbReference>
<protein>
    <recommendedName>
        <fullName evidence="1">Tyrosine specific protein phosphatases domain-containing protein</fullName>
    </recommendedName>
</protein>
<dbReference type="PROSITE" id="PS50056">
    <property type="entry name" value="TYR_PHOSPHATASE_2"/>
    <property type="match status" value="1"/>
</dbReference>
<comment type="caution">
    <text evidence="2">The sequence shown here is derived from an EMBL/GenBank/DDBJ whole genome shotgun (WGS) entry which is preliminary data.</text>
</comment>
<dbReference type="InterPro" id="IPR000340">
    <property type="entry name" value="Dual-sp_phosphatase_cat-dom"/>
</dbReference>
<dbReference type="Pfam" id="PF00782">
    <property type="entry name" value="DSPc"/>
    <property type="match status" value="1"/>
</dbReference>